<name>A0A106C1Y6_SHEFR</name>
<dbReference type="Proteomes" id="UP000055702">
    <property type="component" value="Unassembled WGS sequence"/>
</dbReference>
<dbReference type="AlphaFoldDB" id="A0A106C1Y6"/>
<reference evidence="1 2" key="1">
    <citation type="submission" date="2016-01" db="EMBL/GenBank/DDBJ databases">
        <title>Draft genome of the antarctic isolate Shewanella frigidimarina Ag06-30.</title>
        <authorList>
            <person name="Parmeciano Di Noto G."/>
            <person name="Vazquez S."/>
            <person name="Mac Cormack W."/>
            <person name="Iriarte A."/>
            <person name="Quiroga C."/>
        </authorList>
    </citation>
    <scope>NUCLEOTIDE SEQUENCE [LARGE SCALE GENOMIC DNA]</scope>
    <source>
        <strain evidence="1 2">Ag06-30</strain>
    </source>
</reference>
<sequence>MSYAALFSINLGHKYFASSLCEGVVFHPTAATLAQSRNTGLIFRADIAGILVLFEKEKSEVMQMYAQDEDEGLILEFYGCSTDASLSDISLFPLLKRDEIINFEKPLATGLQVNLEGNDSYQLAVDKFVSSLDFTTKNSLASYSHREANRLGLGPIFFIRIQLSISDLVFLFDREKYQQKTVHFAAVIEANRSHWEYRVNGQGVSEDFMVVDRKSSVLFVLRHIENSISGRLTAVFRSDAEIELKELTDRHFQLVEKRATGNKVVISRLPMAQAGKGYQEVVENKLIKISEIFVNF</sequence>
<dbReference type="RefSeq" id="WP_059744961.1">
    <property type="nucleotide sequence ID" value="NZ_LRDC01000010.1"/>
</dbReference>
<accession>A0A106C1Y6</accession>
<evidence type="ECO:0000313" key="2">
    <source>
        <dbReference type="Proteomes" id="UP000055702"/>
    </source>
</evidence>
<protein>
    <submittedName>
        <fullName evidence="1">Uncharacterized protein</fullName>
    </submittedName>
</protein>
<dbReference type="EMBL" id="LRDC01000010">
    <property type="protein sequence ID" value="KVX02762.1"/>
    <property type="molecule type" value="Genomic_DNA"/>
</dbReference>
<organism evidence="1">
    <name type="scientific">Shewanella frigidimarina</name>
    <dbReference type="NCBI Taxonomy" id="56812"/>
    <lineage>
        <taxon>Bacteria</taxon>
        <taxon>Pseudomonadati</taxon>
        <taxon>Pseudomonadota</taxon>
        <taxon>Gammaproteobacteria</taxon>
        <taxon>Alteromonadales</taxon>
        <taxon>Shewanellaceae</taxon>
        <taxon>Shewanella</taxon>
    </lineage>
</organism>
<proteinExistence type="predicted"/>
<comment type="caution">
    <text evidence="1">The sequence shown here is derived from an EMBL/GenBank/DDBJ whole genome shotgun (WGS) entry which is preliminary data.</text>
</comment>
<evidence type="ECO:0000313" key="1">
    <source>
        <dbReference type="EMBL" id="KVX02762.1"/>
    </source>
</evidence>
<gene>
    <name evidence="1" type="ORF">AWJ07_12805</name>
</gene>